<protein>
    <recommendedName>
        <fullName evidence="4">Major facilitator superfamily (MFS) profile domain-containing protein</fullName>
    </recommendedName>
</protein>
<accession>A0ABQ7IVH2</accession>
<dbReference type="GeneID" id="62229823"/>
<reference evidence="2 3" key="1">
    <citation type="journal article" date="2020" name="Genome Biol. Evol.">
        <title>Comparative genomics of Sclerotiniaceae.</title>
        <authorList>
            <person name="Valero Jimenez C.A."/>
            <person name="Steentjes M."/>
            <person name="Scholten O.E."/>
            <person name="Van Kan J.A.L."/>
        </authorList>
    </citation>
    <scope>NUCLEOTIDE SEQUENCE [LARGE SCALE GENOMIC DNA]</scope>
    <source>
        <strain evidence="2 3">B1</strain>
    </source>
</reference>
<organism evidence="2 3">
    <name type="scientific">Botrytis deweyae</name>
    <dbReference type="NCBI Taxonomy" id="2478750"/>
    <lineage>
        <taxon>Eukaryota</taxon>
        <taxon>Fungi</taxon>
        <taxon>Dikarya</taxon>
        <taxon>Ascomycota</taxon>
        <taxon>Pezizomycotina</taxon>
        <taxon>Leotiomycetes</taxon>
        <taxon>Helotiales</taxon>
        <taxon>Sclerotiniaceae</taxon>
        <taxon>Botrytis</taxon>
    </lineage>
</organism>
<gene>
    <name evidence="2" type="ORF">EAE98_003049</name>
</gene>
<dbReference type="RefSeq" id="XP_038813198.1">
    <property type="nucleotide sequence ID" value="XM_038950669.1"/>
</dbReference>
<comment type="caution">
    <text evidence="2">The sequence shown here is derived from an EMBL/GenBank/DDBJ whole genome shotgun (WGS) entry which is preliminary data.</text>
</comment>
<evidence type="ECO:0008006" key="4">
    <source>
        <dbReference type="Google" id="ProtNLM"/>
    </source>
</evidence>
<feature type="transmembrane region" description="Helical" evidence="1">
    <location>
        <begin position="52"/>
        <end position="77"/>
    </location>
</feature>
<evidence type="ECO:0000313" key="3">
    <source>
        <dbReference type="Proteomes" id="UP000783213"/>
    </source>
</evidence>
<dbReference type="Proteomes" id="UP000783213">
    <property type="component" value="Unassembled WGS sequence"/>
</dbReference>
<keyword evidence="1" id="KW-0472">Membrane</keyword>
<dbReference type="EMBL" id="RCSX01000005">
    <property type="protein sequence ID" value="KAF7935004.1"/>
    <property type="molecule type" value="Genomic_DNA"/>
</dbReference>
<proteinExistence type="predicted"/>
<keyword evidence="1" id="KW-1133">Transmembrane helix</keyword>
<keyword evidence="1" id="KW-0812">Transmembrane</keyword>
<sequence length="182" mass="20440">MVSQPGKMLNIGIFFVLFNRPYLSDRPPLSIAKKDNNGFWVPEYHILNPIRLGLFGAGLLYHLHWIILALATVLVTFDSLCITPITVNCINECFIDNLAEASIAVNFYRVGFGLSVAFCIKPWVADVNVGWTYGMMAFRGRDSAVYFVGHRIKEMSFSGLGRSEEGENVVEEKRTGVKIIFI</sequence>
<name>A0ABQ7IVH2_9HELO</name>
<evidence type="ECO:0000313" key="2">
    <source>
        <dbReference type="EMBL" id="KAF7935004.1"/>
    </source>
</evidence>
<evidence type="ECO:0000256" key="1">
    <source>
        <dbReference type="SAM" id="Phobius"/>
    </source>
</evidence>
<keyword evidence="3" id="KW-1185">Reference proteome</keyword>